<dbReference type="EMBL" id="JASBNA010000017">
    <property type="protein sequence ID" value="KAK7686450.1"/>
    <property type="molecule type" value="Genomic_DNA"/>
</dbReference>
<keyword evidence="3" id="KW-1185">Reference proteome</keyword>
<protein>
    <submittedName>
        <fullName evidence="2">Uncharacterized protein</fullName>
    </submittedName>
</protein>
<name>A0AAW0G5K8_9APHY</name>
<feature type="compositionally biased region" description="Pro residues" evidence="1">
    <location>
        <begin position="256"/>
        <end position="276"/>
    </location>
</feature>
<comment type="caution">
    <text evidence="2">The sequence shown here is derived from an EMBL/GenBank/DDBJ whole genome shotgun (WGS) entry which is preliminary data.</text>
</comment>
<feature type="compositionally biased region" description="Polar residues" evidence="1">
    <location>
        <begin position="72"/>
        <end position="83"/>
    </location>
</feature>
<feature type="compositionally biased region" description="Polar residues" evidence="1">
    <location>
        <begin position="174"/>
        <end position="186"/>
    </location>
</feature>
<feature type="compositionally biased region" description="Pro residues" evidence="1">
    <location>
        <begin position="201"/>
        <end position="210"/>
    </location>
</feature>
<feature type="region of interest" description="Disordered" evidence="1">
    <location>
        <begin position="1"/>
        <end position="304"/>
    </location>
</feature>
<proteinExistence type="predicted"/>
<evidence type="ECO:0000256" key="1">
    <source>
        <dbReference type="SAM" id="MobiDB-lite"/>
    </source>
</evidence>
<feature type="compositionally biased region" description="Polar residues" evidence="1">
    <location>
        <begin position="327"/>
        <end position="365"/>
    </location>
</feature>
<feature type="compositionally biased region" description="Pro residues" evidence="1">
    <location>
        <begin position="85"/>
        <end position="96"/>
    </location>
</feature>
<dbReference type="AlphaFoldDB" id="A0AAW0G5K8"/>
<feature type="compositionally biased region" description="Polar residues" evidence="1">
    <location>
        <begin position="20"/>
        <end position="37"/>
    </location>
</feature>
<organism evidence="2 3">
    <name type="scientific">Cerrena zonata</name>
    <dbReference type="NCBI Taxonomy" id="2478898"/>
    <lineage>
        <taxon>Eukaryota</taxon>
        <taxon>Fungi</taxon>
        <taxon>Dikarya</taxon>
        <taxon>Basidiomycota</taxon>
        <taxon>Agaricomycotina</taxon>
        <taxon>Agaricomycetes</taxon>
        <taxon>Polyporales</taxon>
        <taxon>Cerrenaceae</taxon>
        <taxon>Cerrena</taxon>
    </lineage>
</organism>
<sequence>MSDQRSVGLSAFTLPPPPSSRSGTPVASSTSRMSNTGMAPLLPPPAAPPSRAISPPSVPTISFDDDDFDDFQSGSTTIATTLQAPPKPISVPPLQPPISLAKPASIVKPNPISVLSPLSPPPSASSSLLVNTQVNRPSPVADPFEDDFADFHSASPSITQHPSSFSITTSVSSNHGLLNMQGSKSSGFDDFSVLSPVLRTPTPPKPPSKLPLPAISAPKNDVAVHPSPKGQSKAARHQHTLSLVELAASRKGQWPAPGPPSPLPQPLSFFPPPPPSSSSSRSSGLVDLMGEDEPLGNFSSAGSMASLAPAPKIAAVTQNSVQTNGFSLLAPSSQSTQSIPSFGSSQWLSPSNSAASIKSNGSSGTKGAGKLSAQDLSFFEGL</sequence>
<evidence type="ECO:0000313" key="3">
    <source>
        <dbReference type="Proteomes" id="UP001385951"/>
    </source>
</evidence>
<reference evidence="2 3" key="1">
    <citation type="submission" date="2022-09" db="EMBL/GenBank/DDBJ databases">
        <authorList>
            <person name="Palmer J.M."/>
        </authorList>
    </citation>
    <scope>NUCLEOTIDE SEQUENCE [LARGE SCALE GENOMIC DNA]</scope>
    <source>
        <strain evidence="2 3">DSM 7382</strain>
    </source>
</reference>
<dbReference type="Proteomes" id="UP001385951">
    <property type="component" value="Unassembled WGS sequence"/>
</dbReference>
<accession>A0AAW0G5K8</accession>
<evidence type="ECO:0000313" key="2">
    <source>
        <dbReference type="EMBL" id="KAK7686450.1"/>
    </source>
</evidence>
<gene>
    <name evidence="2" type="ORF">QCA50_010674</name>
</gene>
<feature type="compositionally biased region" description="Low complexity" evidence="1">
    <location>
        <begin position="163"/>
        <end position="173"/>
    </location>
</feature>
<feature type="region of interest" description="Disordered" evidence="1">
    <location>
        <begin position="327"/>
        <end position="382"/>
    </location>
</feature>